<reference evidence="3 4" key="1">
    <citation type="submission" date="2020-06" db="EMBL/GenBank/DDBJ databases">
        <authorList>
            <person name="Hwang Y.J."/>
        </authorList>
    </citation>
    <scope>NUCLEOTIDE SEQUENCE [LARGE SCALE GENOMIC DNA]</scope>
    <source>
        <strain evidence="3 4">KUDC8001</strain>
    </source>
</reference>
<organism evidence="3 4">
    <name type="scientific">Adhaeribacter radiodurans</name>
    <dbReference type="NCBI Taxonomy" id="2745197"/>
    <lineage>
        <taxon>Bacteria</taxon>
        <taxon>Pseudomonadati</taxon>
        <taxon>Bacteroidota</taxon>
        <taxon>Cytophagia</taxon>
        <taxon>Cytophagales</taxon>
        <taxon>Hymenobacteraceae</taxon>
        <taxon>Adhaeribacter</taxon>
    </lineage>
</organism>
<dbReference type="SUPFAM" id="SSF160574">
    <property type="entry name" value="BT0923-like"/>
    <property type="match status" value="1"/>
</dbReference>
<dbReference type="Gene3D" id="3.10.450.360">
    <property type="match status" value="1"/>
</dbReference>
<keyword evidence="4" id="KW-1185">Reference proteome</keyword>
<name>A0A7L7LFC5_9BACT</name>
<dbReference type="AlphaFoldDB" id="A0A7L7LFC5"/>
<dbReference type="KEGG" id="add:HUW48_26680"/>
<accession>A0A7L7LFC5</accession>
<reference evidence="3 4" key="2">
    <citation type="submission" date="2020-08" db="EMBL/GenBank/DDBJ databases">
        <title>Adhaeribacter dokdonensis sp. nov., isolated from the rhizosphere of Elymus tsukushiensis, a plant native to the Dokdo Islands, Republic of Korea.</title>
        <authorList>
            <person name="Ghim S.Y."/>
        </authorList>
    </citation>
    <scope>NUCLEOTIDE SEQUENCE [LARGE SCALE GENOMIC DNA]</scope>
    <source>
        <strain evidence="3 4">KUDC8001</strain>
    </source>
</reference>
<proteinExistence type="predicted"/>
<dbReference type="PROSITE" id="PS51257">
    <property type="entry name" value="PROKAR_LIPOPROTEIN"/>
    <property type="match status" value="1"/>
</dbReference>
<sequence>MKTFVFGVLFTCSSLFACSQSISPKVVPTLVKNTLLTNFPDAFGLKWEKKQNLYKANFKLGLTDCSSFIDATGKLVLYKSDVTGYDLPKDISAVLQDNFSAYLIEDLEKVEKAGEVYYQVELEKSNQKLKQVFSDEGQLLTNARYWE</sequence>
<feature type="domain" description="Putative beta-lactamase-inhibitor-like PepSY-like" evidence="2">
    <location>
        <begin position="80"/>
        <end position="140"/>
    </location>
</feature>
<dbReference type="RefSeq" id="WP_182413828.1">
    <property type="nucleotide sequence ID" value="NZ_CP055153.1"/>
</dbReference>
<feature type="chain" id="PRO_5029618028" description="Putative beta-lactamase-inhibitor-like PepSY-like domain-containing protein" evidence="1">
    <location>
        <begin position="18"/>
        <end position="147"/>
    </location>
</feature>
<dbReference type="Proteomes" id="UP000514509">
    <property type="component" value="Chromosome"/>
</dbReference>
<feature type="signal peptide" evidence="1">
    <location>
        <begin position="1"/>
        <end position="17"/>
    </location>
</feature>
<dbReference type="InterPro" id="IPR021533">
    <property type="entry name" value="PepSY-like"/>
</dbReference>
<keyword evidence="1" id="KW-0732">Signal</keyword>
<feature type="domain" description="Putative beta-lactamase-inhibitor-like PepSY-like" evidence="2">
    <location>
        <begin position="20"/>
        <end position="74"/>
    </location>
</feature>
<evidence type="ECO:0000313" key="3">
    <source>
        <dbReference type="EMBL" id="QMU31394.1"/>
    </source>
</evidence>
<protein>
    <recommendedName>
        <fullName evidence="2">Putative beta-lactamase-inhibitor-like PepSY-like domain-containing protein</fullName>
    </recommendedName>
</protein>
<dbReference type="Pfam" id="PF11396">
    <property type="entry name" value="PepSY_like"/>
    <property type="match status" value="2"/>
</dbReference>
<evidence type="ECO:0000259" key="2">
    <source>
        <dbReference type="Pfam" id="PF11396"/>
    </source>
</evidence>
<evidence type="ECO:0000313" key="4">
    <source>
        <dbReference type="Proteomes" id="UP000514509"/>
    </source>
</evidence>
<evidence type="ECO:0000256" key="1">
    <source>
        <dbReference type="SAM" id="SignalP"/>
    </source>
</evidence>
<gene>
    <name evidence="3" type="ORF">HUW48_26680</name>
</gene>
<dbReference type="EMBL" id="CP055153">
    <property type="protein sequence ID" value="QMU31394.1"/>
    <property type="molecule type" value="Genomic_DNA"/>
</dbReference>